<sequence length="318" mass="34629">MAALVLRLLGVLLLLSALALPLVRAPDRAVDTLVARWAPPPSQFLDLGGQLVHYRDEGPRGDALPLLLLHGTSSSLHTWEGWTKALRGTHRVVSLDLPAFGLTGPFDGTYAGRPYTGEQYARFVLDVLDRLQLPRVAIAGNSLGGEVAWRIAAMAPERVGRLILVDASGYRREALGDVPLGWRIARLPVLGRLSEHLLPRPLIVQGLVAVMGDPTHVTEAMVDRYFELTLREGNRAALVERARQWQPGEGVDQVRGVTAPTLVLWGGRDRLITPDHAQRFAADIPGAQVQVFDDLGHIPQEEDPARTVAAVQAFLAAK</sequence>
<dbReference type="GO" id="GO:0016787">
    <property type="term" value="F:hydrolase activity"/>
    <property type="evidence" value="ECO:0007669"/>
    <property type="project" value="UniProtKB-KW"/>
</dbReference>
<proteinExistence type="predicted"/>
<name>A0ABU9CBE1_9BURK</name>
<dbReference type="SUPFAM" id="SSF53474">
    <property type="entry name" value="alpha/beta-Hydrolases"/>
    <property type="match status" value="1"/>
</dbReference>
<keyword evidence="3" id="KW-1185">Reference proteome</keyword>
<evidence type="ECO:0000259" key="1">
    <source>
        <dbReference type="Pfam" id="PF00561"/>
    </source>
</evidence>
<evidence type="ECO:0000313" key="3">
    <source>
        <dbReference type="Proteomes" id="UP001365405"/>
    </source>
</evidence>
<accession>A0ABU9CBE1</accession>
<dbReference type="Gene3D" id="3.40.50.1820">
    <property type="entry name" value="alpha/beta hydrolase"/>
    <property type="match status" value="1"/>
</dbReference>
<dbReference type="InterPro" id="IPR000073">
    <property type="entry name" value="AB_hydrolase_1"/>
</dbReference>
<dbReference type="Pfam" id="PF00561">
    <property type="entry name" value="Abhydrolase_1"/>
    <property type="match status" value="1"/>
</dbReference>
<reference evidence="2 3" key="1">
    <citation type="submission" date="2024-04" db="EMBL/GenBank/DDBJ databases">
        <title>Novel species of the genus Ideonella isolated from streams.</title>
        <authorList>
            <person name="Lu H."/>
        </authorList>
    </citation>
    <scope>NUCLEOTIDE SEQUENCE [LARGE SCALE GENOMIC DNA]</scope>
    <source>
        <strain evidence="2 3">DXS22W</strain>
    </source>
</reference>
<dbReference type="PRINTS" id="PR00111">
    <property type="entry name" value="ABHYDROLASE"/>
</dbReference>
<comment type="caution">
    <text evidence="2">The sequence shown here is derived from an EMBL/GenBank/DDBJ whole genome shotgun (WGS) entry which is preliminary data.</text>
</comment>
<keyword evidence="2" id="KW-0378">Hydrolase</keyword>
<dbReference type="RefSeq" id="WP_341408867.1">
    <property type="nucleotide sequence ID" value="NZ_JBBUTH010000001.1"/>
</dbReference>
<dbReference type="InterPro" id="IPR029058">
    <property type="entry name" value="AB_hydrolase_fold"/>
</dbReference>
<protein>
    <submittedName>
        <fullName evidence="2">Alpha/beta fold hydrolase</fullName>
    </submittedName>
</protein>
<evidence type="ECO:0000313" key="2">
    <source>
        <dbReference type="EMBL" id="MEK8049196.1"/>
    </source>
</evidence>
<dbReference type="Proteomes" id="UP001365405">
    <property type="component" value="Unassembled WGS sequence"/>
</dbReference>
<gene>
    <name evidence="2" type="ORF">AACH10_02990</name>
</gene>
<dbReference type="EMBL" id="JBBUTH010000001">
    <property type="protein sequence ID" value="MEK8049196.1"/>
    <property type="molecule type" value="Genomic_DNA"/>
</dbReference>
<dbReference type="PANTHER" id="PTHR43689">
    <property type="entry name" value="HYDROLASE"/>
    <property type="match status" value="1"/>
</dbReference>
<organism evidence="2 3">
    <name type="scientific">Pseudaquabacterium inlustre</name>
    <dbReference type="NCBI Taxonomy" id="2984192"/>
    <lineage>
        <taxon>Bacteria</taxon>
        <taxon>Pseudomonadati</taxon>
        <taxon>Pseudomonadota</taxon>
        <taxon>Betaproteobacteria</taxon>
        <taxon>Burkholderiales</taxon>
        <taxon>Sphaerotilaceae</taxon>
        <taxon>Pseudaquabacterium</taxon>
    </lineage>
</organism>
<feature type="domain" description="AB hydrolase-1" evidence="1">
    <location>
        <begin position="65"/>
        <end position="304"/>
    </location>
</feature>
<dbReference type="PANTHER" id="PTHR43689:SF8">
    <property type="entry name" value="ALPHA_BETA-HYDROLASES SUPERFAMILY PROTEIN"/>
    <property type="match status" value="1"/>
</dbReference>